<evidence type="ECO:0000256" key="2">
    <source>
        <dbReference type="ARBA" id="ARBA00001946"/>
    </source>
</evidence>
<dbReference type="SUPFAM" id="SSF55811">
    <property type="entry name" value="Nudix"/>
    <property type="match status" value="1"/>
</dbReference>
<sequence>MIPFDQLPYRPCVGVVLVNRDGLVFIGQRTGGPEHVDAHHSWQMPQGGIDEGESPEEAALRELHEETNVSSVEPLAVASDWFAYDLPEPIAREAWKGRYRGQKQKWVALRFTGEDAEIDVLRPGGGHHKPEFTGWRWERLENTPALIIPFKRPVYDRVVAEFLPLVVAKAV</sequence>
<evidence type="ECO:0000259" key="5">
    <source>
        <dbReference type="PROSITE" id="PS51462"/>
    </source>
</evidence>
<dbReference type="GO" id="GO:0016787">
    <property type="term" value="F:hydrolase activity"/>
    <property type="evidence" value="ECO:0007669"/>
    <property type="project" value="UniProtKB-KW"/>
</dbReference>
<comment type="cofactor">
    <cofactor evidence="1">
        <name>Mn(2+)</name>
        <dbReference type="ChEBI" id="CHEBI:29035"/>
    </cofactor>
</comment>
<dbReference type="RefSeq" id="WP_247198153.1">
    <property type="nucleotide sequence ID" value="NZ_JALKCG010000001.1"/>
</dbReference>
<name>A0ABT0DGY7_9HYPH</name>
<dbReference type="InterPro" id="IPR015797">
    <property type="entry name" value="NUDIX_hydrolase-like_dom_sf"/>
</dbReference>
<dbReference type="PRINTS" id="PR00502">
    <property type="entry name" value="NUDIXFAMILY"/>
</dbReference>
<organism evidence="6 7">
    <name type="scientific">Ancylobacter koreensis</name>
    <dbReference type="NCBI Taxonomy" id="266121"/>
    <lineage>
        <taxon>Bacteria</taxon>
        <taxon>Pseudomonadati</taxon>
        <taxon>Pseudomonadota</taxon>
        <taxon>Alphaproteobacteria</taxon>
        <taxon>Hyphomicrobiales</taxon>
        <taxon>Xanthobacteraceae</taxon>
        <taxon>Ancylobacter</taxon>
    </lineage>
</organism>
<proteinExistence type="inferred from homology"/>
<dbReference type="EMBL" id="JALKCG010000001">
    <property type="protein sequence ID" value="MCK0206540.1"/>
    <property type="molecule type" value="Genomic_DNA"/>
</dbReference>
<dbReference type="InterPro" id="IPR000086">
    <property type="entry name" value="NUDIX_hydrolase_dom"/>
</dbReference>
<evidence type="ECO:0000313" key="6">
    <source>
        <dbReference type="EMBL" id="MCK0206540.1"/>
    </source>
</evidence>
<reference evidence="6 7" key="1">
    <citation type="submission" date="2022-04" db="EMBL/GenBank/DDBJ databases">
        <authorList>
            <person name="Grouzdev D.S."/>
            <person name="Pantiukh K.S."/>
            <person name="Krutkina M.S."/>
        </authorList>
    </citation>
    <scope>NUCLEOTIDE SEQUENCE [LARGE SCALE GENOMIC DNA]</scope>
    <source>
        <strain evidence="6 7">Jip08</strain>
    </source>
</reference>
<comment type="function">
    <text evidence="4">Accelerates the degradation of transcripts by removing pyrophosphate from the 5'-end of triphosphorylated RNA, leading to a more labile monophosphorylated state that can stimulate subsequent ribonuclease cleavage.</text>
</comment>
<dbReference type="NCBIfam" id="NF001938">
    <property type="entry name" value="PRK00714.1-5"/>
    <property type="match status" value="1"/>
</dbReference>
<dbReference type="PANTHER" id="PTHR11839:SF22">
    <property type="entry name" value="NUDIX HYDROLASE 26, CHLOROPLASTIC"/>
    <property type="match status" value="1"/>
</dbReference>
<accession>A0ABT0DGY7</accession>
<evidence type="ECO:0000313" key="7">
    <source>
        <dbReference type="Proteomes" id="UP001202867"/>
    </source>
</evidence>
<comment type="similarity">
    <text evidence="4">Belongs to the Nudix hydrolase family. RppH subfamily.</text>
</comment>
<dbReference type="PROSITE" id="PS51462">
    <property type="entry name" value="NUDIX"/>
    <property type="match status" value="1"/>
</dbReference>
<evidence type="ECO:0000256" key="3">
    <source>
        <dbReference type="ARBA" id="ARBA00022801"/>
    </source>
</evidence>
<feature type="short sequence motif" description="Nudix box" evidence="4">
    <location>
        <begin position="47"/>
        <end position="68"/>
    </location>
</feature>
<gene>
    <name evidence="4" type="primary">rppH</name>
    <name evidence="4" type="synonym">nudH</name>
    <name evidence="6" type="ORF">MWN33_00655</name>
</gene>
<evidence type="ECO:0000256" key="4">
    <source>
        <dbReference type="HAMAP-Rule" id="MF_00298"/>
    </source>
</evidence>
<evidence type="ECO:0000256" key="1">
    <source>
        <dbReference type="ARBA" id="ARBA00001936"/>
    </source>
</evidence>
<comment type="caution">
    <text evidence="6">The sequence shown here is derived from an EMBL/GenBank/DDBJ whole genome shotgun (WGS) entry which is preliminary data.</text>
</comment>
<feature type="domain" description="Nudix hydrolase" evidence="5">
    <location>
        <begin position="8"/>
        <end position="160"/>
    </location>
</feature>
<reference evidence="7" key="2">
    <citation type="submission" date="2023-07" db="EMBL/GenBank/DDBJ databases">
        <title>Ancylobacter moscoviensis sp. nov., facultatively methylotrophic bacteria from activated sludge and the reclassification of Starkeya novella (Starkey 1934) Kelly et al. 2000 as Ancylobacter novellus comb. nov., Starkeya koreensis Im et al. 2006 as Ancylobacter koreensis comb.nov., Angulomicrobium tetraedrale Vasil'eva et al. 1986 as Ancylobacter tetraedralis comb. nov., Angulomicrobium amanitiforme Fritz et al. 2004 as Ancylobacter amanitiformis comb. nov. and Methylorhabdus multivorans Doronina et al. 1996 as Ancylobacter multivorans comb. nov. and emended description of the genus Ancylobacter.</title>
        <authorList>
            <person name="Doronina N."/>
            <person name="Chemodurova A."/>
            <person name="Grouzdev D."/>
            <person name="Koziaeva V."/>
            <person name="Shi W."/>
            <person name="Wu L."/>
            <person name="Kaparullina E."/>
        </authorList>
    </citation>
    <scope>NUCLEOTIDE SEQUENCE [LARGE SCALE GENOMIC DNA]</scope>
    <source>
        <strain evidence="7">Jip08</strain>
    </source>
</reference>
<protein>
    <recommendedName>
        <fullName evidence="4">RNA pyrophosphohydrolase</fullName>
        <ecNumber evidence="4">3.6.1.-</ecNumber>
    </recommendedName>
    <alternativeName>
        <fullName evidence="4">(Di)nucleoside polyphosphate hydrolase</fullName>
    </alternativeName>
</protein>
<dbReference type="Proteomes" id="UP001202867">
    <property type="component" value="Unassembled WGS sequence"/>
</dbReference>
<dbReference type="HAMAP" id="MF_00298">
    <property type="entry name" value="Nudix_RppH"/>
    <property type="match status" value="1"/>
</dbReference>
<dbReference type="PANTHER" id="PTHR11839">
    <property type="entry name" value="UDP/ADP-SUGAR PYROPHOSPHATASE"/>
    <property type="match status" value="1"/>
</dbReference>
<dbReference type="PROSITE" id="PS00893">
    <property type="entry name" value="NUDIX_BOX"/>
    <property type="match status" value="1"/>
</dbReference>
<dbReference type="InterPro" id="IPR022927">
    <property type="entry name" value="RppH"/>
</dbReference>
<keyword evidence="7" id="KW-1185">Reference proteome</keyword>
<comment type="cofactor">
    <cofactor evidence="2">
        <name>Mg(2+)</name>
        <dbReference type="ChEBI" id="CHEBI:18420"/>
    </cofactor>
</comment>
<dbReference type="Gene3D" id="3.90.79.10">
    <property type="entry name" value="Nucleoside Triphosphate Pyrophosphohydrolase"/>
    <property type="match status" value="1"/>
</dbReference>
<comment type="cofactor">
    <cofactor evidence="4">
        <name>a divalent metal cation</name>
        <dbReference type="ChEBI" id="CHEBI:60240"/>
    </cofactor>
</comment>
<dbReference type="Pfam" id="PF00293">
    <property type="entry name" value="NUDIX"/>
    <property type="match status" value="1"/>
</dbReference>
<keyword evidence="3 4" id="KW-0378">Hydrolase</keyword>
<dbReference type="InterPro" id="IPR020084">
    <property type="entry name" value="NUDIX_hydrolase_CS"/>
</dbReference>
<dbReference type="EC" id="3.6.1.-" evidence="4"/>
<dbReference type="CDD" id="cd03671">
    <property type="entry name" value="NUDIX_Ap4A_hydrolase_plant_like"/>
    <property type="match status" value="1"/>
</dbReference>
<dbReference type="InterPro" id="IPR020476">
    <property type="entry name" value="Nudix_hydrolase"/>
</dbReference>